<dbReference type="PRINTS" id="PR00081">
    <property type="entry name" value="GDHRDH"/>
</dbReference>
<organism evidence="3 4">
    <name type="scientific">Sporothrix curviconia</name>
    <dbReference type="NCBI Taxonomy" id="1260050"/>
    <lineage>
        <taxon>Eukaryota</taxon>
        <taxon>Fungi</taxon>
        <taxon>Dikarya</taxon>
        <taxon>Ascomycota</taxon>
        <taxon>Pezizomycotina</taxon>
        <taxon>Sordariomycetes</taxon>
        <taxon>Sordariomycetidae</taxon>
        <taxon>Ophiostomatales</taxon>
        <taxon>Ophiostomataceae</taxon>
        <taxon>Sporothrix</taxon>
    </lineage>
</organism>
<dbReference type="InterPro" id="IPR036291">
    <property type="entry name" value="NAD(P)-bd_dom_sf"/>
</dbReference>
<comment type="similarity">
    <text evidence="1">Belongs to the short-chain dehydrogenases/reductases (SDR) family.</text>
</comment>
<dbReference type="PANTHER" id="PTHR42760">
    <property type="entry name" value="SHORT-CHAIN DEHYDROGENASES/REDUCTASES FAMILY MEMBER"/>
    <property type="match status" value="1"/>
</dbReference>
<comment type="caution">
    <text evidence="3">The sequence shown here is derived from an EMBL/GenBank/DDBJ whole genome shotgun (WGS) entry which is preliminary data.</text>
</comment>
<protein>
    <submittedName>
        <fullName evidence="3">Uncharacterized protein</fullName>
    </submittedName>
</protein>
<accession>A0ABP0B051</accession>
<dbReference type="InterPro" id="IPR002347">
    <property type="entry name" value="SDR_fam"/>
</dbReference>
<evidence type="ECO:0000313" key="3">
    <source>
        <dbReference type="EMBL" id="CAK7212891.1"/>
    </source>
</evidence>
<name>A0ABP0B051_9PEZI</name>
<reference evidence="3 4" key="1">
    <citation type="submission" date="2024-01" db="EMBL/GenBank/DDBJ databases">
        <authorList>
            <person name="Allen C."/>
            <person name="Tagirdzhanova G."/>
        </authorList>
    </citation>
    <scope>NUCLEOTIDE SEQUENCE [LARGE SCALE GENOMIC DNA]</scope>
</reference>
<proteinExistence type="inferred from homology"/>
<evidence type="ECO:0000313" key="4">
    <source>
        <dbReference type="Proteomes" id="UP001642405"/>
    </source>
</evidence>
<dbReference type="CDD" id="cd05233">
    <property type="entry name" value="SDR_c"/>
    <property type="match status" value="1"/>
</dbReference>
<dbReference type="SUPFAM" id="SSF51735">
    <property type="entry name" value="NAD(P)-binding Rossmann-fold domains"/>
    <property type="match status" value="1"/>
</dbReference>
<dbReference type="PANTHER" id="PTHR42760:SF37">
    <property type="entry name" value="CLAVALDEHYDE DEHYDROGENASE"/>
    <property type="match status" value="1"/>
</dbReference>
<dbReference type="Proteomes" id="UP001642405">
    <property type="component" value="Unassembled WGS sequence"/>
</dbReference>
<dbReference type="EMBL" id="CAWUHB010000006">
    <property type="protein sequence ID" value="CAK7212891.1"/>
    <property type="molecule type" value="Genomic_DNA"/>
</dbReference>
<sequence length="331" mass="35601">MTNKQSDRFLGSLHDCYDGTDPRVNKELAAGLEGKNVIVAGAGRGIGRACAEFFSHTPIKSLSLVALEQDEVDATAALCRGIRAGLATKARALDVKDPAAVRAFVEEVARDFGGVDVVLMNAGRPPQWLPTSEGDPDIWWDTVGVSLRGAYNFSRFALPVMQRQAGGGRIIFTASAGAHANRGMGSYITGKLGVVRLAEIIHAENHGINNIKAFAIHPGNIPTRFYHDFKDKVEGRRQPGSYISATAEGEDKSAQTAVGFLEQGTFDTPYMAAGMVTALAGGRLDFMSGRYVDCSLRVEDLAAQREAITRDDLFRVRLNAGGGKLIPKLDY</sequence>
<evidence type="ECO:0000256" key="1">
    <source>
        <dbReference type="ARBA" id="ARBA00006484"/>
    </source>
</evidence>
<gene>
    <name evidence="3" type="ORF">SCUCBS95973_001614</name>
</gene>
<dbReference type="Gene3D" id="3.40.50.720">
    <property type="entry name" value="NAD(P)-binding Rossmann-like Domain"/>
    <property type="match status" value="1"/>
</dbReference>
<keyword evidence="4" id="KW-1185">Reference proteome</keyword>
<evidence type="ECO:0000256" key="2">
    <source>
        <dbReference type="ARBA" id="ARBA00023002"/>
    </source>
</evidence>
<keyword evidence="2" id="KW-0560">Oxidoreductase</keyword>
<dbReference type="Pfam" id="PF00106">
    <property type="entry name" value="adh_short"/>
    <property type="match status" value="1"/>
</dbReference>